<evidence type="ECO:0000256" key="2">
    <source>
        <dbReference type="ARBA" id="ARBA00022553"/>
    </source>
</evidence>
<dbReference type="PANTHER" id="PTHR43439:SF2">
    <property type="entry name" value="ENZYME, PUTATIVE (JCVI)-RELATED"/>
    <property type="match status" value="1"/>
</dbReference>
<dbReference type="Pfam" id="PF23562">
    <property type="entry name" value="AMP-binding_C_3"/>
    <property type="match status" value="1"/>
</dbReference>
<evidence type="ECO:0000313" key="3">
    <source>
        <dbReference type="EMBL" id="KAL1854919.1"/>
    </source>
</evidence>
<comment type="caution">
    <text evidence="3">The sequence shown here is derived from an EMBL/GenBank/DDBJ whole genome shotgun (WGS) entry which is preliminary data.</text>
</comment>
<keyword evidence="1" id="KW-0596">Phosphopantetheine</keyword>
<dbReference type="EMBL" id="JAWRVE010000134">
    <property type="protein sequence ID" value="KAL1854919.1"/>
    <property type="molecule type" value="Genomic_DNA"/>
</dbReference>
<dbReference type="SUPFAM" id="SSF56801">
    <property type="entry name" value="Acetyl-CoA synthetase-like"/>
    <property type="match status" value="1"/>
</dbReference>
<evidence type="ECO:0000256" key="1">
    <source>
        <dbReference type="ARBA" id="ARBA00022450"/>
    </source>
</evidence>
<gene>
    <name evidence="3" type="ORF">Daus18300_011239</name>
</gene>
<keyword evidence="2" id="KW-0597">Phosphoprotein</keyword>
<organism evidence="3 4">
    <name type="scientific">Diaporthe australafricana</name>
    <dbReference type="NCBI Taxonomy" id="127596"/>
    <lineage>
        <taxon>Eukaryota</taxon>
        <taxon>Fungi</taxon>
        <taxon>Dikarya</taxon>
        <taxon>Ascomycota</taxon>
        <taxon>Pezizomycotina</taxon>
        <taxon>Sordariomycetes</taxon>
        <taxon>Sordariomycetidae</taxon>
        <taxon>Diaporthales</taxon>
        <taxon>Diaporthaceae</taxon>
        <taxon>Diaporthe</taxon>
    </lineage>
</organism>
<dbReference type="Proteomes" id="UP001583177">
    <property type="component" value="Unassembled WGS sequence"/>
</dbReference>
<keyword evidence="4" id="KW-1185">Reference proteome</keyword>
<dbReference type="PANTHER" id="PTHR43439">
    <property type="entry name" value="PHENYLACETATE-COENZYME A LIGASE"/>
    <property type="match status" value="1"/>
</dbReference>
<protein>
    <submittedName>
        <fullName evidence="3">Uncharacterized protein</fullName>
    </submittedName>
</protein>
<name>A0ABR3W777_9PEZI</name>
<dbReference type="InterPro" id="IPR051414">
    <property type="entry name" value="Adenylate-forming_Reductase"/>
</dbReference>
<accession>A0ABR3W777</accession>
<sequence length="515" mass="57895">MARSVSPGECGKRLLPVIIDELAREDPDRPWGSIPRDDYDLSKGYADISYAAFANAINKLAWMVEKSVGRSESFETIAYLGTPDVRYHMMQMAVSKTGHKVLYSSQLNSLAVHLSLMNKTDCKYLFSAIGVNVSDIIRERPMDAFVVPELDKLIDLGDKAPLYPYKKTFEEAVHDPCFAHRATRPEEICSILDYANVTQALFTPWMMDQIARHPNAQSYIEPFDSAMYCGANISDTTARIWAKWTFFQSAWGATETLAPPQLVGDVEDHEYVFFDPVYSGIKFRDVKTTYTADDGTEIPLYEMVFTISPEMATVASWHANSGVDIDAIRSGKESETRDENLPELRIGDIWTPHPHPTKAQYAWRFIGRADDIISFTSGVNYHPGPMEKSIKGQDGVSEVLITGNGHRQPLVLVELHAKAGEFNVEDERRKLWNSCIEAGNSSVPAHGRIAYSHILVQPVGSLVRTLKGNVMRRKTERKFSEAISEVYEKSGDEWQDNRERYGSISKSVSLEVSVE</sequence>
<proteinExistence type="predicted"/>
<reference evidence="3 4" key="1">
    <citation type="journal article" date="2024" name="IMA Fungus">
        <title>IMA Genome - F19 : A genome assembly and annotation guide to empower mycologists, including annotated draft genome sequences of Ceratocystis pirilliformis, Diaporthe australafricana, Fusarium ophioides, Paecilomyces lecythidis, and Sporothrix stenoceras.</title>
        <authorList>
            <person name="Aylward J."/>
            <person name="Wilson A.M."/>
            <person name="Visagie C.M."/>
            <person name="Spraker J."/>
            <person name="Barnes I."/>
            <person name="Buitendag C."/>
            <person name="Ceriani C."/>
            <person name="Del Mar Angel L."/>
            <person name="du Plessis D."/>
            <person name="Fuchs T."/>
            <person name="Gasser K."/>
            <person name="Kramer D."/>
            <person name="Li W."/>
            <person name="Munsamy K."/>
            <person name="Piso A."/>
            <person name="Price J.L."/>
            <person name="Sonnekus B."/>
            <person name="Thomas C."/>
            <person name="van der Nest A."/>
            <person name="van Dijk A."/>
            <person name="van Heerden A."/>
            <person name="van Vuuren N."/>
            <person name="Yilmaz N."/>
            <person name="Duong T.A."/>
            <person name="van der Merwe N.A."/>
            <person name="Wingfield M.J."/>
            <person name="Wingfield B.D."/>
        </authorList>
    </citation>
    <scope>NUCLEOTIDE SEQUENCE [LARGE SCALE GENOMIC DNA]</scope>
    <source>
        <strain evidence="3 4">CMW 18300</strain>
    </source>
</reference>
<evidence type="ECO:0000313" key="4">
    <source>
        <dbReference type="Proteomes" id="UP001583177"/>
    </source>
</evidence>